<feature type="domain" description="3'-5' exonuclease" evidence="1">
    <location>
        <begin position="11"/>
        <end position="61"/>
    </location>
</feature>
<dbReference type="InterPro" id="IPR002562">
    <property type="entry name" value="3'-5'_exonuclease_dom"/>
</dbReference>
<dbReference type="GO" id="GO:0003676">
    <property type="term" value="F:nucleic acid binding"/>
    <property type="evidence" value="ECO:0007669"/>
    <property type="project" value="InterPro"/>
</dbReference>
<evidence type="ECO:0000313" key="2">
    <source>
        <dbReference type="EMBL" id="KAG2209873.1"/>
    </source>
</evidence>
<dbReference type="InterPro" id="IPR036397">
    <property type="entry name" value="RNaseH_sf"/>
</dbReference>
<proteinExistence type="predicted"/>
<accession>A0A8H7VAZ8</accession>
<protein>
    <recommendedName>
        <fullName evidence="1">3'-5' exonuclease domain-containing protein</fullName>
    </recommendedName>
</protein>
<dbReference type="GO" id="GO:0006139">
    <property type="term" value="P:nucleobase-containing compound metabolic process"/>
    <property type="evidence" value="ECO:0007669"/>
    <property type="project" value="InterPro"/>
</dbReference>
<name>A0A8H7VAZ8_9FUNG</name>
<organism evidence="2 3">
    <name type="scientific">Circinella minor</name>
    <dbReference type="NCBI Taxonomy" id="1195481"/>
    <lineage>
        <taxon>Eukaryota</taxon>
        <taxon>Fungi</taxon>
        <taxon>Fungi incertae sedis</taxon>
        <taxon>Mucoromycota</taxon>
        <taxon>Mucoromycotina</taxon>
        <taxon>Mucoromycetes</taxon>
        <taxon>Mucorales</taxon>
        <taxon>Lichtheimiaceae</taxon>
        <taxon>Circinella</taxon>
    </lineage>
</organism>
<feature type="non-terminal residue" evidence="2">
    <location>
        <position position="76"/>
    </location>
</feature>
<dbReference type="Gene3D" id="3.30.420.10">
    <property type="entry name" value="Ribonuclease H-like superfamily/Ribonuclease H"/>
    <property type="match status" value="1"/>
</dbReference>
<sequence length="76" mass="8584">TFCKERGAIETKRIGLSEICARFLERFLPKDDTVRLSDWGAINLTDKQKKYAALDAWAGLQDHQNVDSVKNPTMAS</sequence>
<keyword evidence="3" id="KW-1185">Reference proteome</keyword>
<dbReference type="InterPro" id="IPR012337">
    <property type="entry name" value="RNaseH-like_sf"/>
</dbReference>
<dbReference type="SUPFAM" id="SSF53098">
    <property type="entry name" value="Ribonuclease H-like"/>
    <property type="match status" value="1"/>
</dbReference>
<dbReference type="Proteomes" id="UP000646827">
    <property type="component" value="Unassembled WGS sequence"/>
</dbReference>
<dbReference type="GO" id="GO:0008408">
    <property type="term" value="F:3'-5' exonuclease activity"/>
    <property type="evidence" value="ECO:0007669"/>
    <property type="project" value="InterPro"/>
</dbReference>
<reference evidence="2 3" key="1">
    <citation type="submission" date="2020-12" db="EMBL/GenBank/DDBJ databases">
        <title>Metabolic potential, ecology and presence of endohyphal bacteria is reflected in genomic diversity of Mucoromycotina.</title>
        <authorList>
            <person name="Muszewska A."/>
            <person name="Okrasinska A."/>
            <person name="Steczkiewicz K."/>
            <person name="Drgas O."/>
            <person name="Orlowska M."/>
            <person name="Perlinska-Lenart U."/>
            <person name="Aleksandrzak-Piekarczyk T."/>
            <person name="Szatraj K."/>
            <person name="Zielenkiewicz U."/>
            <person name="Pilsyk S."/>
            <person name="Malc E."/>
            <person name="Mieczkowski P."/>
            <person name="Kruszewska J.S."/>
            <person name="Biernat P."/>
            <person name="Pawlowska J."/>
        </authorList>
    </citation>
    <scope>NUCLEOTIDE SEQUENCE [LARGE SCALE GENOMIC DNA]</scope>
    <source>
        <strain evidence="2 3">CBS 142.35</strain>
    </source>
</reference>
<dbReference type="EMBL" id="JAEPRB010000953">
    <property type="protein sequence ID" value="KAG2209873.1"/>
    <property type="molecule type" value="Genomic_DNA"/>
</dbReference>
<evidence type="ECO:0000313" key="3">
    <source>
        <dbReference type="Proteomes" id="UP000646827"/>
    </source>
</evidence>
<gene>
    <name evidence="2" type="ORF">INT45_009332</name>
</gene>
<evidence type="ECO:0000259" key="1">
    <source>
        <dbReference type="Pfam" id="PF01612"/>
    </source>
</evidence>
<dbReference type="OrthoDB" id="1920326at2759"/>
<dbReference type="Pfam" id="PF01612">
    <property type="entry name" value="DNA_pol_A_exo1"/>
    <property type="match status" value="1"/>
</dbReference>
<dbReference type="AlphaFoldDB" id="A0A8H7VAZ8"/>
<comment type="caution">
    <text evidence="2">The sequence shown here is derived from an EMBL/GenBank/DDBJ whole genome shotgun (WGS) entry which is preliminary data.</text>
</comment>